<dbReference type="EMBL" id="LN651281">
    <property type="protein sequence ID" value="CEJ17253.1"/>
    <property type="molecule type" value="Genomic_DNA"/>
</dbReference>
<keyword evidence="2" id="KW-1185">Reference proteome</keyword>
<reference evidence="1" key="1">
    <citation type="submission" date="2014-11" db="EMBL/GenBank/DDBJ databases">
        <authorList>
            <person name="Genoscope - CEA"/>
        </authorList>
    </citation>
    <scope>NUCLEOTIDE SEQUENCE</scope>
    <source>
        <strain evidence="1">IPO1609</strain>
    </source>
</reference>
<dbReference type="AlphaFoldDB" id="A0A7U7PR57"/>
<proteinExistence type="predicted"/>
<reference evidence="1" key="2">
    <citation type="submission" date="2022-04" db="EMBL/GenBank/DDBJ databases">
        <title>Genomic draft of R. solanacearum strain IPO1609, a phylotype IIB1/biovar 2/race 3 strain isolated from potato in Europe.</title>
        <authorList>
            <person name="Boucher C."/>
            <person name="Carrere S."/>
            <person name="Dossat C."/>
            <person name="Elbaz M."/>
            <person name="Genin S."/>
            <person name="Gouzy J."/>
            <person name="Prior P."/>
            <person name="Segurens B."/>
            <person name="Wincker P."/>
        </authorList>
    </citation>
    <scope>NUCLEOTIDE SEQUENCE</scope>
    <source>
        <strain evidence="1">IPO1609</strain>
    </source>
</reference>
<evidence type="ECO:0000313" key="2">
    <source>
        <dbReference type="Proteomes" id="UP000053470"/>
    </source>
</evidence>
<dbReference type="RefSeq" id="WP_003263702.1">
    <property type="nucleotide sequence ID" value="NZ_LN651281.1"/>
</dbReference>
<name>A0A7U7PR57_RALSL</name>
<protein>
    <submittedName>
        <fullName evidence="1">Uncharacterized protein</fullName>
    </submittedName>
</protein>
<organism evidence="1 2">
    <name type="scientific">Ralstonia solanacearum IPO1609</name>
    <dbReference type="NCBI Taxonomy" id="564066"/>
    <lineage>
        <taxon>Bacteria</taxon>
        <taxon>Pseudomonadati</taxon>
        <taxon>Pseudomonadota</taxon>
        <taxon>Betaproteobacteria</taxon>
        <taxon>Burkholderiales</taxon>
        <taxon>Burkholderiaceae</taxon>
        <taxon>Ralstonia</taxon>
        <taxon>Ralstonia solanacearum species complex</taxon>
    </lineage>
</organism>
<dbReference type="Proteomes" id="UP000053470">
    <property type="component" value="Unassembled WGS sequence"/>
</dbReference>
<accession>A0A7U7PR57</accession>
<evidence type="ECO:0000313" key="1">
    <source>
        <dbReference type="EMBL" id="CEJ17253.1"/>
    </source>
</evidence>
<sequence length="182" mass="19898">MPVQTEASPPECLTFKPLGIDTWQEHVIYMHPDSAICRAEGFTAQVRADRLAAQLAQATVAASAREGELIGRWVRVSDDLVALVARLEGAERRRAVETDAVRQAFREEPARMAGRIKGLEQDLAVARPALEVYRRRAVGGLEFPLGGSGRHLGRQAIGPHPAVQDRTVAPAPHDVAGRMRVR</sequence>
<gene>
    <name evidence="1" type="ORF">RSIPO_03956</name>
</gene>